<gene>
    <name evidence="2" type="ORF">CGOC_LOCUS4454</name>
</gene>
<dbReference type="AlphaFoldDB" id="A0A3P6RRX7"/>
<organism evidence="2 3">
    <name type="scientific">Cylicostephanus goldi</name>
    <name type="common">Nematode worm</name>
    <dbReference type="NCBI Taxonomy" id="71465"/>
    <lineage>
        <taxon>Eukaryota</taxon>
        <taxon>Metazoa</taxon>
        <taxon>Ecdysozoa</taxon>
        <taxon>Nematoda</taxon>
        <taxon>Chromadorea</taxon>
        <taxon>Rhabditida</taxon>
        <taxon>Rhabditina</taxon>
        <taxon>Rhabditomorpha</taxon>
        <taxon>Strongyloidea</taxon>
        <taxon>Strongylidae</taxon>
        <taxon>Cylicostephanus</taxon>
    </lineage>
</organism>
<sequence length="216" mass="25019">MKAFEALQRARRDTDDMTVRQLFEDSDYVGDFEQIDATTAAAFVTEKLKPNSSHFEDLKSKKKLGNLKTAKRIPYFYGHRTKNSTASSTSPPPKYFVIKSKPNTEPKQKNPPIVPPQYGRQPHKGFMTRGIASVKAIRQPFVSDTWSNAGKQAYYRHHLSPTVYFLPVEHFLFLYYFFFSHLVGVASYEFVNYFCRLEIEVMESKNMFCVVCRIVL</sequence>
<dbReference type="EMBL" id="UYRV01012343">
    <property type="protein sequence ID" value="VDK58843.1"/>
    <property type="molecule type" value="Genomic_DNA"/>
</dbReference>
<accession>A0A3P6RRX7</accession>
<name>A0A3P6RRX7_CYLGO</name>
<keyword evidence="1" id="KW-0812">Transmembrane</keyword>
<evidence type="ECO:0000313" key="2">
    <source>
        <dbReference type="EMBL" id="VDK58843.1"/>
    </source>
</evidence>
<proteinExistence type="predicted"/>
<keyword evidence="1" id="KW-0472">Membrane</keyword>
<feature type="transmembrane region" description="Helical" evidence="1">
    <location>
        <begin position="173"/>
        <end position="195"/>
    </location>
</feature>
<evidence type="ECO:0000313" key="3">
    <source>
        <dbReference type="Proteomes" id="UP000271889"/>
    </source>
</evidence>
<reference evidence="2 3" key="1">
    <citation type="submission" date="2018-11" db="EMBL/GenBank/DDBJ databases">
        <authorList>
            <consortium name="Pathogen Informatics"/>
        </authorList>
    </citation>
    <scope>NUCLEOTIDE SEQUENCE [LARGE SCALE GENOMIC DNA]</scope>
</reference>
<dbReference type="OrthoDB" id="5820472at2759"/>
<protein>
    <submittedName>
        <fullName evidence="2">Uncharacterized protein</fullName>
    </submittedName>
</protein>
<evidence type="ECO:0000256" key="1">
    <source>
        <dbReference type="SAM" id="Phobius"/>
    </source>
</evidence>
<keyword evidence="1" id="KW-1133">Transmembrane helix</keyword>
<dbReference type="Proteomes" id="UP000271889">
    <property type="component" value="Unassembled WGS sequence"/>
</dbReference>
<keyword evidence="3" id="KW-1185">Reference proteome</keyword>